<protein>
    <submittedName>
        <fullName evidence="5">Uncharacterized protein</fullName>
    </submittedName>
</protein>
<dbReference type="Gene3D" id="3.40.50.300">
    <property type="entry name" value="P-loop containing nucleotide triphosphate hydrolases"/>
    <property type="match status" value="1"/>
</dbReference>
<reference evidence="5 6" key="1">
    <citation type="submission" date="2016-03" db="EMBL/GenBank/DDBJ databases">
        <title>Draft genome sequence of the Fonsecaea monophora CBS 269.37.</title>
        <authorList>
            <person name="Bombassaro A."/>
            <person name="Vinicius W.A."/>
            <person name="De Hoog S."/>
            <person name="Sun J."/>
            <person name="Souza E.M."/>
            <person name="Raittz R.T."/>
            <person name="Costa F."/>
            <person name="Leao A.C."/>
            <person name="Tadra-Sfeir M.Z."/>
            <person name="Baura V."/>
            <person name="Balsanelli E."/>
            <person name="Pedrosa F.O."/>
            <person name="Moreno L.F."/>
            <person name="Steffens M.B."/>
            <person name="Xi L."/>
            <person name="Bocca A.L."/>
            <person name="Felipe M.S."/>
            <person name="Teixeira M."/>
            <person name="Telles Filho F.Q."/>
            <person name="Azevedo C.M."/>
            <person name="Gomes R."/>
            <person name="Vicente V.A."/>
        </authorList>
    </citation>
    <scope>NUCLEOTIDE SEQUENCE [LARGE SCALE GENOMIC DNA]</scope>
    <source>
        <strain evidence="5 6">CBS 269.37</strain>
    </source>
</reference>
<evidence type="ECO:0000313" key="5">
    <source>
        <dbReference type="EMBL" id="OAG38470.1"/>
    </source>
</evidence>
<dbReference type="Proteomes" id="UP000077002">
    <property type="component" value="Unassembled WGS sequence"/>
</dbReference>
<dbReference type="InterPro" id="IPR056884">
    <property type="entry name" value="NPHP3-like_N"/>
</dbReference>
<keyword evidence="6" id="KW-1185">Reference proteome</keyword>
<feature type="repeat" description="ANK" evidence="2">
    <location>
        <begin position="874"/>
        <end position="907"/>
    </location>
</feature>
<dbReference type="RefSeq" id="XP_022510422.1">
    <property type="nucleotide sequence ID" value="XM_022657249.1"/>
</dbReference>
<dbReference type="InterPro" id="IPR036770">
    <property type="entry name" value="Ankyrin_rpt-contain_sf"/>
</dbReference>
<accession>A0A177F4G6</accession>
<dbReference type="SUPFAM" id="SSF48403">
    <property type="entry name" value="Ankyrin repeat"/>
    <property type="match status" value="2"/>
</dbReference>
<comment type="caution">
    <text evidence="5">The sequence shown here is derived from an EMBL/GenBank/DDBJ whole genome shotgun (WGS) entry which is preliminary data.</text>
</comment>
<gene>
    <name evidence="5" type="ORF">AYO21_07292</name>
</gene>
<dbReference type="PROSITE" id="PS50088">
    <property type="entry name" value="ANK_REPEAT"/>
    <property type="match status" value="4"/>
</dbReference>
<dbReference type="Pfam" id="PF24883">
    <property type="entry name" value="NPHP3_N"/>
    <property type="match status" value="1"/>
</dbReference>
<dbReference type="SMART" id="SM00248">
    <property type="entry name" value="ANK"/>
    <property type="match status" value="7"/>
</dbReference>
<organism evidence="5 6">
    <name type="scientific">Fonsecaea monophora</name>
    <dbReference type="NCBI Taxonomy" id="254056"/>
    <lineage>
        <taxon>Eukaryota</taxon>
        <taxon>Fungi</taxon>
        <taxon>Dikarya</taxon>
        <taxon>Ascomycota</taxon>
        <taxon>Pezizomycotina</taxon>
        <taxon>Eurotiomycetes</taxon>
        <taxon>Chaetothyriomycetidae</taxon>
        <taxon>Chaetothyriales</taxon>
        <taxon>Herpotrichiellaceae</taxon>
        <taxon>Fonsecaea</taxon>
    </lineage>
</organism>
<keyword evidence="2" id="KW-0040">ANK repeat</keyword>
<dbReference type="InterPro" id="IPR002110">
    <property type="entry name" value="Ankyrin_rpt"/>
</dbReference>
<dbReference type="PANTHER" id="PTHR10039">
    <property type="entry name" value="AMELOGENIN"/>
    <property type="match status" value="1"/>
</dbReference>
<evidence type="ECO:0000256" key="2">
    <source>
        <dbReference type="PROSITE-ProRule" id="PRU00023"/>
    </source>
</evidence>
<dbReference type="Gene3D" id="1.25.40.20">
    <property type="entry name" value="Ankyrin repeat-containing domain"/>
    <property type="match status" value="2"/>
</dbReference>
<dbReference type="Pfam" id="PF12796">
    <property type="entry name" value="Ank_2"/>
    <property type="match status" value="1"/>
</dbReference>
<keyword evidence="1" id="KW-0677">Repeat</keyword>
<proteinExistence type="predicted"/>
<dbReference type="OrthoDB" id="4156754at2759"/>
<dbReference type="InterPro" id="IPR027417">
    <property type="entry name" value="P-loop_NTPase"/>
</dbReference>
<dbReference type="GeneID" id="34602448"/>
<dbReference type="PROSITE" id="PS50297">
    <property type="entry name" value="ANK_REP_REGION"/>
    <property type="match status" value="2"/>
</dbReference>
<evidence type="ECO:0000256" key="1">
    <source>
        <dbReference type="ARBA" id="ARBA00022737"/>
    </source>
</evidence>
<dbReference type="Pfam" id="PF00023">
    <property type="entry name" value="Ank"/>
    <property type="match status" value="2"/>
</dbReference>
<evidence type="ECO:0000259" key="4">
    <source>
        <dbReference type="Pfam" id="PF24883"/>
    </source>
</evidence>
<dbReference type="InterPro" id="IPR054471">
    <property type="entry name" value="GPIID_WHD"/>
</dbReference>
<dbReference type="Pfam" id="PF22939">
    <property type="entry name" value="WHD_GPIID"/>
    <property type="match status" value="1"/>
</dbReference>
<feature type="domain" description="Nephrocystin 3-like N-terminal" evidence="4">
    <location>
        <begin position="261"/>
        <end position="418"/>
    </location>
</feature>
<dbReference type="PANTHER" id="PTHR10039:SF10">
    <property type="entry name" value="NACHT DOMAIN-CONTAINING PROTEIN"/>
    <property type="match status" value="1"/>
</dbReference>
<feature type="repeat" description="ANK" evidence="2">
    <location>
        <begin position="976"/>
        <end position="1008"/>
    </location>
</feature>
<name>A0A177F4G6_9EURO</name>
<evidence type="ECO:0000259" key="3">
    <source>
        <dbReference type="Pfam" id="PF22939"/>
    </source>
</evidence>
<feature type="repeat" description="ANK" evidence="2">
    <location>
        <begin position="1043"/>
        <end position="1065"/>
    </location>
</feature>
<feature type="domain" description="GPI inositol-deacylase winged helix" evidence="3">
    <location>
        <begin position="529"/>
        <end position="613"/>
    </location>
</feature>
<feature type="repeat" description="ANK" evidence="2">
    <location>
        <begin position="908"/>
        <end position="941"/>
    </location>
</feature>
<dbReference type="EMBL" id="LVKK01000055">
    <property type="protein sequence ID" value="OAG38470.1"/>
    <property type="molecule type" value="Genomic_DNA"/>
</dbReference>
<sequence length="1969" mass="220741">MALAFRFFPPPKPEIRLAQAVCKYEAILQASEKAVFRSLRSDRPPGLSDVMETTAAVDRSIKSRRCFGPRLTSILESVQQFSTIVDAVVGSSRYTLANAIWSVLRTTLLITSTFGAYFDRLSALFMRIGIHCPRYQEWGLLCSIYSPIQDDLSEYFCAIVDLCIKAVLFVRKPPITHLTSALLNSFRTEFDPLEAEIAKLAKPYWRQLEAQKEALDSSNMGWTFLDPLLEAQVARRKKLQFLDACSTFDQYRSWKQAQKLGICSWIFDQPAYKQWTQESSSGVLWCTGGPGSGKTVSTANLVRQLHIDNPEAIIGFFFCSYDDAKSMKARTILGSLARQLLRKTRPEPFESIEIDGSKTLDEDEIISNLVPLLASTSCTYFAVVDGIDDCAEGELCRLLRSLHTLLHSIHRFRIFCSSQPDTKRRYQAILQPQHELWLSSPKYEIDSYIDNALQEHLELGSLALDDPSIILEIRKALLEGSKGTWLDSICAEASDGGILTALQSLPKDLPRVFEHILQKVSEKYPEFVQITRKTFTLVAAAQRPLTVQELREAVSILPGDTRGPGLPHDMRSVLGKCGGLLIVDEEDDTVRFAHPSVRQYLTFTSEGATKSQFHVDLREADITMGEICVTYLEPFFLKSGQAKSDSRGWIESSATASTVFRPGLPSTTGAQHSQTLLKPNRKPNFDAEPYHEGADGYAIPERELWTHAFLPYASEFWLFHTKAFEENLQVSYRLWLRLIRFENQQVTLPWSRGAWHHRAKSLLEWTVDNEQGAILNLIITKLKTYSEVERVWQVLLAKGVYLGSDGLHGSATLQRAVSSITAKIVPVLFERMVERPTTMDPRSAPLWWAAQQRDELFRLVLSQENRQVNCTDPGGRSALSWAAQTGRRDIVVQLLEQDDINANLSDENGRTPLSFAVENVDSQVATLLLMRPDVDFNAQDRYGRTALSRAAECDNQSVVKLLLDHDSAVAESQDLEGRTPLSWAAGKGHEATARLLISHGAKVDSVDGLGQSPLSWAVEYGHYNIAKLLVLEGKANPHLEDYRGRTPLLLAVENGHAEIVEGFLEAHKANTISLSDHDKELLMLTAIRAGHQAITQLLLHIWGTSGSSGANALQTALSYGHTDISKFLLAQYSDWVAKEKFEWLGALIDAGFEPDDSLALLLETESPEPWVKYGLPDTETMELVSIDANERVDFHHVSCAHKESSGGGFAYDQLANPATFHMRRELVQRVIAACCGLAGVLPPSRYLDRLPNNIVPMAQAPPKHPSRPLEGANEAFGQVEFEGNEATIVYAYSYEWAETPGDVEETVSSYLYRRKYSNADSMDYTHWFRGSIPFGLLDVPFRRKIERLKREADHPWSYPQLAAHLSRAVQRLRTAANLLQSAGFCCNSFTILCESEFPVEDMLKSPVIRMATVSFETLESLMTSIADIRDSELERARIGLENATSTCVDVLRGCLGGQYLDVRTAGQKLHTCSLVVQMLSLALLSYAQGHTGELHPMFLKQPLTKIRLQGSLVGEIPIFAELRPLACMRSMIGGDVLVFKIASRPQATPSALTSPAYLYATCAEIVDTWGPAHVIRSPESSDSMEIYGLMIGGGLITSSNSLPSGLDLFHWYQDDEDLGAEPRPFSYQEPILVGAVTVNPACPLDAQRSRRLSEKFLQDLGTARDTWVPHEIPLVLQGGNFAIAQVGLTYQKHAGRTLKKELLDRWNAFEDIRLFDLPWGLQISLCTGVARRVRLRDLIEEPVIRFIDSLHVDGWTALKPTALAGLRSNDFLQWCDGLEDDGRVCLRSVFSKLLKLFEHTGFDTNGNTFGVLWPEESNPYLGIKISPVNSQLWYRMLKDSECCATFAIVTSLCLETSKHKCQKKRELLWHQGGTVLSTSVCPALPSLLPAIQTPANLSRWQLEHKEHYWIGRCGGEVWVRVRKEPNRSTELQLMRRFHNFPFYLFRNQVLREKPDVNFHTEEVFVLTGS</sequence>
<evidence type="ECO:0000313" key="6">
    <source>
        <dbReference type="Proteomes" id="UP000077002"/>
    </source>
</evidence>